<evidence type="ECO:0000313" key="1">
    <source>
        <dbReference type="EMBL" id="RCS49476.1"/>
    </source>
</evidence>
<organism evidence="1 2">
    <name type="scientific">Bremerella cremea</name>
    <dbReference type="NCBI Taxonomy" id="1031537"/>
    <lineage>
        <taxon>Bacteria</taxon>
        <taxon>Pseudomonadati</taxon>
        <taxon>Planctomycetota</taxon>
        <taxon>Planctomycetia</taxon>
        <taxon>Pirellulales</taxon>
        <taxon>Pirellulaceae</taxon>
        <taxon>Bremerella</taxon>
    </lineage>
</organism>
<proteinExistence type="predicted"/>
<evidence type="ECO:0000313" key="2">
    <source>
        <dbReference type="Proteomes" id="UP000253562"/>
    </source>
</evidence>
<reference evidence="1 2" key="1">
    <citation type="submission" date="2018-07" db="EMBL/GenBank/DDBJ databases">
        <title>Comparative genomes isolates from brazilian mangrove.</title>
        <authorList>
            <person name="De Araujo J.E."/>
            <person name="Taketani R.G."/>
            <person name="Silva M.C.P."/>
            <person name="Lourenco M.V."/>
            <person name="Oliveira V.M."/>
            <person name="Andreote F.D."/>
        </authorList>
    </citation>
    <scope>NUCLEOTIDE SEQUENCE [LARGE SCALE GENOMIC DNA]</scope>
    <source>
        <strain evidence="1 2">HEX PRIS-MGV</strain>
    </source>
</reference>
<gene>
    <name evidence="1" type="ORF">DTL42_13205</name>
</gene>
<dbReference type="GO" id="GO:0016740">
    <property type="term" value="F:transferase activity"/>
    <property type="evidence" value="ECO:0007669"/>
    <property type="project" value="UniProtKB-KW"/>
</dbReference>
<dbReference type="SUPFAM" id="SSF52540">
    <property type="entry name" value="P-loop containing nucleoside triphosphate hydrolases"/>
    <property type="match status" value="1"/>
</dbReference>
<dbReference type="OrthoDB" id="246508at2"/>
<dbReference type="InterPro" id="IPR027417">
    <property type="entry name" value="P-loop_NTPase"/>
</dbReference>
<dbReference type="Pfam" id="PF13469">
    <property type="entry name" value="Sulfotransfer_3"/>
    <property type="match status" value="1"/>
</dbReference>
<dbReference type="AlphaFoldDB" id="A0A368KRQ0"/>
<name>A0A368KRQ0_9BACT</name>
<protein>
    <submittedName>
        <fullName evidence="1">Sulfotransferase</fullName>
    </submittedName>
</protein>
<comment type="caution">
    <text evidence="1">The sequence shown here is derived from an EMBL/GenBank/DDBJ whole genome shotgun (WGS) entry which is preliminary data.</text>
</comment>
<accession>A0A368KRQ0</accession>
<keyword evidence="1" id="KW-0808">Transferase</keyword>
<dbReference type="EMBL" id="QPEX01000024">
    <property type="protein sequence ID" value="RCS49476.1"/>
    <property type="molecule type" value="Genomic_DNA"/>
</dbReference>
<dbReference type="Proteomes" id="UP000253562">
    <property type="component" value="Unassembled WGS sequence"/>
</dbReference>
<dbReference type="RefSeq" id="WP_114369188.1">
    <property type="nucleotide sequence ID" value="NZ_QPEX01000024.1"/>
</dbReference>
<dbReference type="Gene3D" id="3.40.50.300">
    <property type="entry name" value="P-loop containing nucleotide triphosphate hydrolases"/>
    <property type="match status" value="1"/>
</dbReference>
<sequence length="260" mass="29842">MMNFHRPVFLLGCCYRCGSTLLQRLISSSGTVFIWGENDGMAAQFVDMQEKCENLKTISERQWSGFERQGLNHWLANLNPHAPDSFTHAAREFLITYYSGETRRLGYDRWGFKEVHHGWKIASFLLECFPEGRIVYLLRNPRDVLASNAATNWYSKSGFASGVLQIWCDNTRAAITQCDSRILTVRYEDLVSRSNGTMLSVLSHIGCDSNWESSLLRRHVRGMRLRPKLGQPELKALALPEVVELYEAAYRGFQKYSRGE</sequence>